<keyword evidence="2" id="KW-1185">Reference proteome</keyword>
<accession>A0ABM8YXI8</accession>
<dbReference type="EMBL" id="OU912926">
    <property type="protein sequence ID" value="CAG9932211.1"/>
    <property type="molecule type" value="Genomic_DNA"/>
</dbReference>
<evidence type="ECO:0000313" key="2">
    <source>
        <dbReference type="Proteomes" id="UP000839052"/>
    </source>
</evidence>
<dbReference type="Proteomes" id="UP000839052">
    <property type="component" value="Chromosome"/>
</dbReference>
<reference evidence="1 2" key="1">
    <citation type="submission" date="2021-10" db="EMBL/GenBank/DDBJ databases">
        <authorList>
            <person name="Koch H."/>
        </authorList>
    </citation>
    <scope>NUCLEOTIDE SEQUENCE [LARGE SCALE GENOMIC DNA]</scope>
    <source>
        <strain evidence="1">6680</strain>
    </source>
</reference>
<name>A0ABM8YXI8_9PROT</name>
<protein>
    <submittedName>
        <fullName evidence="1">Uncharacterized protein</fullName>
    </submittedName>
</protein>
<proteinExistence type="predicted"/>
<dbReference type="RefSeq" id="WP_239796181.1">
    <property type="nucleotide sequence ID" value="NZ_OU912926.1"/>
</dbReference>
<evidence type="ECO:0000313" key="1">
    <source>
        <dbReference type="EMBL" id="CAG9932211.1"/>
    </source>
</evidence>
<gene>
    <name evidence="1" type="ORF">NTG6680_0958</name>
</gene>
<sequence>MLSQAQLQKNLEISNACVRKMDQAVAALNAVIETAEKDKSRSRDWVLSTVKAAREKALPAITAELKTIMTMADTSSAHQRFWENRPLLLSLQKFDEDDAKDAQIRIYHAAELASSSLPLLGLMLENARSDKNLALIYQCWRVGQGRSSEAGFVDSVDLALDGIEIPGQAISLSAIATCISNRSYAEMIWSAAGSGRSADPVRRLTVARQQEVSSRIVSPASAL</sequence>
<organism evidence="1 2">
    <name type="scientific">Candidatus Nitrotoga arctica</name>
    <dbReference type="NCBI Taxonomy" id="453162"/>
    <lineage>
        <taxon>Bacteria</taxon>
        <taxon>Pseudomonadati</taxon>
        <taxon>Pseudomonadota</taxon>
        <taxon>Betaproteobacteria</taxon>
        <taxon>Nitrosomonadales</taxon>
        <taxon>Gallionellaceae</taxon>
        <taxon>Candidatus Nitrotoga</taxon>
    </lineage>
</organism>